<evidence type="ECO:0000313" key="1">
    <source>
        <dbReference type="EMBL" id="OJZ80137.1"/>
    </source>
</evidence>
<dbReference type="AlphaFoldDB" id="A0A1M3T062"/>
<gene>
    <name evidence="1" type="ORF">ASPFODRAFT_53871</name>
</gene>
<dbReference type="EMBL" id="KV878260">
    <property type="protein sequence ID" value="OJZ80137.1"/>
    <property type="molecule type" value="Genomic_DNA"/>
</dbReference>
<protein>
    <submittedName>
        <fullName evidence="1">Uncharacterized protein</fullName>
    </submittedName>
</protein>
<evidence type="ECO:0000313" key="2">
    <source>
        <dbReference type="Proteomes" id="UP000184063"/>
    </source>
</evidence>
<dbReference type="Proteomes" id="UP000184063">
    <property type="component" value="Unassembled WGS sequence"/>
</dbReference>
<organism evidence="1 2">
    <name type="scientific">Aspergillus luchuensis (strain CBS 106.47)</name>
    <dbReference type="NCBI Taxonomy" id="1137211"/>
    <lineage>
        <taxon>Eukaryota</taxon>
        <taxon>Fungi</taxon>
        <taxon>Dikarya</taxon>
        <taxon>Ascomycota</taxon>
        <taxon>Pezizomycotina</taxon>
        <taxon>Eurotiomycetes</taxon>
        <taxon>Eurotiomycetidae</taxon>
        <taxon>Eurotiales</taxon>
        <taxon>Aspergillaceae</taxon>
        <taxon>Aspergillus</taxon>
        <taxon>Aspergillus subgen. Circumdati</taxon>
    </lineage>
</organism>
<reference evidence="2" key="1">
    <citation type="journal article" date="2017" name="Genome Biol.">
        <title>Comparative genomics reveals high biological diversity and specific adaptations in the industrially and medically important fungal genus Aspergillus.</title>
        <authorList>
            <person name="de Vries R.P."/>
            <person name="Riley R."/>
            <person name="Wiebenga A."/>
            <person name="Aguilar-Osorio G."/>
            <person name="Amillis S."/>
            <person name="Uchima C.A."/>
            <person name="Anderluh G."/>
            <person name="Asadollahi M."/>
            <person name="Askin M."/>
            <person name="Barry K."/>
            <person name="Battaglia E."/>
            <person name="Bayram O."/>
            <person name="Benocci T."/>
            <person name="Braus-Stromeyer S.A."/>
            <person name="Caldana C."/>
            <person name="Canovas D."/>
            <person name="Cerqueira G.C."/>
            <person name="Chen F."/>
            <person name="Chen W."/>
            <person name="Choi C."/>
            <person name="Clum A."/>
            <person name="Dos Santos R.A."/>
            <person name="Damasio A.R."/>
            <person name="Diallinas G."/>
            <person name="Emri T."/>
            <person name="Fekete E."/>
            <person name="Flipphi M."/>
            <person name="Freyberg S."/>
            <person name="Gallo A."/>
            <person name="Gournas C."/>
            <person name="Habgood R."/>
            <person name="Hainaut M."/>
            <person name="Harispe M.L."/>
            <person name="Henrissat B."/>
            <person name="Hilden K.S."/>
            <person name="Hope R."/>
            <person name="Hossain A."/>
            <person name="Karabika E."/>
            <person name="Karaffa L."/>
            <person name="Karanyi Z."/>
            <person name="Krasevec N."/>
            <person name="Kuo A."/>
            <person name="Kusch H."/>
            <person name="LaButti K."/>
            <person name="Lagendijk E.L."/>
            <person name="Lapidus A."/>
            <person name="Levasseur A."/>
            <person name="Lindquist E."/>
            <person name="Lipzen A."/>
            <person name="Logrieco A.F."/>
            <person name="MacCabe A."/>
            <person name="Maekelae M.R."/>
            <person name="Malavazi I."/>
            <person name="Melin P."/>
            <person name="Meyer V."/>
            <person name="Mielnichuk N."/>
            <person name="Miskei M."/>
            <person name="Molnar A.P."/>
            <person name="Mule G."/>
            <person name="Ngan C.Y."/>
            <person name="Orejas M."/>
            <person name="Orosz E."/>
            <person name="Ouedraogo J.P."/>
            <person name="Overkamp K.M."/>
            <person name="Park H.-S."/>
            <person name="Perrone G."/>
            <person name="Piumi F."/>
            <person name="Punt P.J."/>
            <person name="Ram A.F."/>
            <person name="Ramon A."/>
            <person name="Rauscher S."/>
            <person name="Record E."/>
            <person name="Riano-Pachon D.M."/>
            <person name="Robert V."/>
            <person name="Roehrig J."/>
            <person name="Ruller R."/>
            <person name="Salamov A."/>
            <person name="Salih N.S."/>
            <person name="Samson R.A."/>
            <person name="Sandor E."/>
            <person name="Sanguinetti M."/>
            <person name="Schuetze T."/>
            <person name="Sepcic K."/>
            <person name="Shelest E."/>
            <person name="Sherlock G."/>
            <person name="Sophianopoulou V."/>
            <person name="Squina F.M."/>
            <person name="Sun H."/>
            <person name="Susca A."/>
            <person name="Todd R.B."/>
            <person name="Tsang A."/>
            <person name="Unkles S.E."/>
            <person name="van de Wiele N."/>
            <person name="van Rossen-Uffink D."/>
            <person name="Oliveira J.V."/>
            <person name="Vesth T.C."/>
            <person name="Visser J."/>
            <person name="Yu J.-H."/>
            <person name="Zhou M."/>
            <person name="Andersen M.R."/>
            <person name="Archer D.B."/>
            <person name="Baker S.E."/>
            <person name="Benoit I."/>
            <person name="Brakhage A.A."/>
            <person name="Braus G.H."/>
            <person name="Fischer R."/>
            <person name="Frisvad J.C."/>
            <person name="Goldman G.H."/>
            <person name="Houbraken J."/>
            <person name="Oakley B."/>
            <person name="Pocsi I."/>
            <person name="Scazzocchio C."/>
            <person name="Seiboth B."/>
            <person name="vanKuyk P.A."/>
            <person name="Wortman J."/>
            <person name="Dyer P.S."/>
            <person name="Grigoriev I.V."/>
        </authorList>
    </citation>
    <scope>NUCLEOTIDE SEQUENCE [LARGE SCALE GENOMIC DNA]</scope>
    <source>
        <strain evidence="2">CBS 106.47</strain>
    </source>
</reference>
<name>A0A1M3T062_ASPLC</name>
<proteinExistence type="predicted"/>
<accession>A0A1M3T062</accession>
<dbReference type="VEuPathDB" id="FungiDB:ASPFODRAFT_53871"/>
<sequence length="114" mass="13360">MRHFPANTRLWRLTVTCPLLMRYRFLDLEWIQHPISAYASLRMSVDMPLACCRPPIDWLVMHLTVVQKHTLESVTVSPFFLPRVQSALDNLGHCRKQIWEALHPYAGTIDNPDY</sequence>